<name>A0A8F6TTF6_9RHOB</name>
<dbReference type="GO" id="GO:0009423">
    <property type="term" value="P:chorismate biosynthetic process"/>
    <property type="evidence" value="ECO:0007669"/>
    <property type="project" value="UniProtKB-UniRule"/>
</dbReference>
<dbReference type="InterPro" id="IPR001874">
    <property type="entry name" value="DHquinase_II"/>
</dbReference>
<dbReference type="NCBIfam" id="NF003805">
    <property type="entry name" value="PRK05395.1-2"/>
    <property type="match status" value="1"/>
</dbReference>
<accession>A0A8F6TTF6</accession>
<evidence type="ECO:0000256" key="2">
    <source>
        <dbReference type="HAMAP-Rule" id="MF_00169"/>
    </source>
</evidence>
<dbReference type="GO" id="GO:0019631">
    <property type="term" value="P:quinate catabolic process"/>
    <property type="evidence" value="ECO:0007669"/>
    <property type="project" value="TreeGrafter"/>
</dbReference>
<evidence type="ECO:0000313" key="3">
    <source>
        <dbReference type="EMBL" id="QXT38355.1"/>
    </source>
</evidence>
<keyword evidence="2" id="KW-0028">Amino-acid biosynthesis</keyword>
<proteinExistence type="inferred from homology"/>
<feature type="binding site" evidence="2">
    <location>
        <position position="110"/>
    </location>
    <ligand>
        <name>substrate</name>
    </ligand>
</feature>
<dbReference type="PANTHER" id="PTHR21272">
    <property type="entry name" value="CATABOLIC 3-DEHYDROQUINASE"/>
    <property type="match status" value="1"/>
</dbReference>
<dbReference type="AlphaFoldDB" id="A0A8F6TTF6"/>
<comment type="subunit">
    <text evidence="2">Homododecamer.</text>
</comment>
<dbReference type="PANTHER" id="PTHR21272:SF3">
    <property type="entry name" value="CATABOLIC 3-DEHYDROQUINASE"/>
    <property type="match status" value="1"/>
</dbReference>
<evidence type="ECO:0000313" key="4">
    <source>
        <dbReference type="Proteomes" id="UP000825009"/>
    </source>
</evidence>
<dbReference type="Proteomes" id="UP000825009">
    <property type="component" value="Chromosome"/>
</dbReference>
<dbReference type="InterPro" id="IPR018509">
    <property type="entry name" value="DHquinase_II_CS"/>
</dbReference>
<dbReference type="GO" id="GO:0003855">
    <property type="term" value="F:3-dehydroquinate dehydratase activity"/>
    <property type="evidence" value="ECO:0007669"/>
    <property type="project" value="UniProtKB-UniRule"/>
</dbReference>
<protein>
    <recommendedName>
        <fullName evidence="2">3-dehydroquinate dehydratase</fullName>
        <shortName evidence="2">3-dehydroquinase</shortName>
        <ecNumber evidence="2">4.2.1.10</ecNumber>
    </recommendedName>
    <alternativeName>
        <fullName evidence="2">Type II DHQase</fullName>
    </alternativeName>
</protein>
<dbReference type="Pfam" id="PF01220">
    <property type="entry name" value="DHquinase_II"/>
    <property type="match status" value="1"/>
</dbReference>
<dbReference type="PIRSF" id="PIRSF001399">
    <property type="entry name" value="DHquinase_II"/>
    <property type="match status" value="1"/>
</dbReference>
<dbReference type="GO" id="GO:0009073">
    <property type="term" value="P:aromatic amino acid family biosynthetic process"/>
    <property type="evidence" value="ECO:0007669"/>
    <property type="project" value="UniProtKB-KW"/>
</dbReference>
<dbReference type="CDD" id="cd00466">
    <property type="entry name" value="DHQase_II"/>
    <property type="match status" value="1"/>
</dbReference>
<dbReference type="NCBIfam" id="NF003806">
    <property type="entry name" value="PRK05395.1-3"/>
    <property type="match status" value="1"/>
</dbReference>
<feature type="site" description="Transition state stabilizer" evidence="2">
    <location>
        <position position="17"/>
    </location>
</feature>
<feature type="binding site" evidence="2">
    <location>
        <position position="79"/>
    </location>
    <ligand>
        <name>substrate</name>
    </ligand>
</feature>
<dbReference type="RefSeq" id="WP_219000551.1">
    <property type="nucleotide sequence ID" value="NZ_CP079194.1"/>
</dbReference>
<dbReference type="KEGG" id="gce:KYE46_10375"/>
<keyword evidence="2" id="KW-0057">Aromatic amino acid biosynthesis</keyword>
<dbReference type="UniPathway" id="UPA00053">
    <property type="reaction ID" value="UER00086"/>
</dbReference>
<dbReference type="NCBIfam" id="NF003807">
    <property type="entry name" value="PRK05395.1-4"/>
    <property type="match status" value="1"/>
</dbReference>
<feature type="binding site" evidence="2">
    <location>
        <begin position="100"/>
        <end position="101"/>
    </location>
    <ligand>
        <name>substrate</name>
    </ligand>
</feature>
<feature type="binding site" evidence="2">
    <location>
        <position position="86"/>
    </location>
    <ligand>
        <name>substrate</name>
    </ligand>
</feature>
<feature type="binding site" evidence="2">
    <location>
        <position position="73"/>
    </location>
    <ligand>
        <name>substrate</name>
    </ligand>
</feature>
<gene>
    <name evidence="2 3" type="primary">aroQ</name>
    <name evidence="3" type="ORF">KYE46_10375</name>
</gene>
<comment type="catalytic activity">
    <reaction evidence="2">
        <text>3-dehydroquinate = 3-dehydroshikimate + H2O</text>
        <dbReference type="Rhea" id="RHEA:21096"/>
        <dbReference type="ChEBI" id="CHEBI:15377"/>
        <dbReference type="ChEBI" id="CHEBI:16630"/>
        <dbReference type="ChEBI" id="CHEBI:32364"/>
        <dbReference type="EC" id="4.2.1.10"/>
    </reaction>
</comment>
<feature type="active site" description="Proton acceptor" evidence="2">
    <location>
        <position position="22"/>
    </location>
</feature>
<sequence length="145" mass="15274">MKLLVLNGPNLNLLGEREPDIYGAATLADIEGTCKALAESLGASVRFEQSNHEGGLVDALHAARTDTAGVVINAGAYTHTSIALRDAISATQLPTVELHLSNTHAREDFRHQSMIAPVCVGVIQGFGAEGYPLALRALHAHLSAK</sequence>
<keyword evidence="4" id="KW-1185">Reference proteome</keyword>
<dbReference type="EC" id="4.2.1.10" evidence="2"/>
<dbReference type="EMBL" id="CP079194">
    <property type="protein sequence ID" value="QXT38355.1"/>
    <property type="molecule type" value="Genomic_DNA"/>
</dbReference>
<dbReference type="GO" id="GO:0008652">
    <property type="term" value="P:amino acid biosynthetic process"/>
    <property type="evidence" value="ECO:0007669"/>
    <property type="project" value="UniProtKB-KW"/>
</dbReference>
<comment type="function">
    <text evidence="1 2">Catalyzes a trans-dehydration via an enolate intermediate.</text>
</comment>
<reference evidence="3 4" key="1">
    <citation type="submission" date="2021-07" db="EMBL/GenBank/DDBJ databases">
        <title>A novel Jannaschia species isolated from marine dinoflagellate Ceratoperidinium margalefii.</title>
        <authorList>
            <person name="Jiang Y."/>
            <person name="Li Z."/>
        </authorList>
    </citation>
    <scope>NUCLEOTIDE SEQUENCE [LARGE SCALE GENOMIC DNA]</scope>
    <source>
        <strain evidence="3 4">J12C1-MA-4</strain>
    </source>
</reference>
<comment type="pathway">
    <text evidence="2">Metabolic intermediate biosynthesis; chorismate biosynthesis; chorismate from D-erythrose 4-phosphate and phosphoenolpyruvate: step 3/7.</text>
</comment>
<dbReference type="NCBIfam" id="TIGR01088">
    <property type="entry name" value="aroQ"/>
    <property type="match status" value="1"/>
</dbReference>
<dbReference type="HAMAP" id="MF_00169">
    <property type="entry name" value="AroQ"/>
    <property type="match status" value="1"/>
</dbReference>
<dbReference type="PROSITE" id="PS01029">
    <property type="entry name" value="DEHYDROQUINASE_II"/>
    <property type="match status" value="1"/>
</dbReference>
<organism evidence="3 4">
    <name type="scientific">Gymnodinialimonas ceratoperidinii</name>
    <dbReference type="NCBI Taxonomy" id="2856823"/>
    <lineage>
        <taxon>Bacteria</taxon>
        <taxon>Pseudomonadati</taxon>
        <taxon>Pseudomonadota</taxon>
        <taxon>Alphaproteobacteria</taxon>
        <taxon>Rhodobacterales</taxon>
        <taxon>Paracoccaceae</taxon>
        <taxon>Gymnodinialimonas</taxon>
    </lineage>
</organism>
<feature type="active site" description="Proton donor" evidence="2">
    <location>
        <position position="99"/>
    </location>
</feature>
<keyword evidence="2 3" id="KW-0456">Lyase</keyword>
<comment type="similarity">
    <text evidence="2">Belongs to the type-II 3-dehydroquinase family.</text>
</comment>
<evidence type="ECO:0000256" key="1">
    <source>
        <dbReference type="ARBA" id="ARBA00003924"/>
    </source>
</evidence>